<dbReference type="Proteomes" id="UP000006319">
    <property type="component" value="Chromosome 10"/>
</dbReference>
<feature type="transmembrane region" description="Helical" evidence="1">
    <location>
        <begin position="346"/>
        <end position="366"/>
    </location>
</feature>
<evidence type="ECO:0000313" key="4">
    <source>
        <dbReference type="Proteomes" id="UP000006319"/>
    </source>
</evidence>
<dbReference type="EMBL" id="DF157102">
    <property type="protein sequence ID" value="GAB67072.1"/>
    <property type="molecule type" value="Genomic_DNA"/>
</dbReference>
<dbReference type="VEuPathDB" id="PlasmoDB:PCYB_104220"/>
<accession>K6VCZ3</accession>
<evidence type="ECO:0008006" key="5">
    <source>
        <dbReference type="Google" id="ProtNLM"/>
    </source>
</evidence>
<dbReference type="AlphaFoldDB" id="K6VCZ3"/>
<evidence type="ECO:0000256" key="1">
    <source>
        <dbReference type="SAM" id="Phobius"/>
    </source>
</evidence>
<keyword evidence="1" id="KW-0812">Transmembrane</keyword>
<keyword evidence="1" id="KW-1133">Transmembrane helix</keyword>
<feature type="chain" id="PRO_5003895363" description="Pv-fam-d protein" evidence="2">
    <location>
        <begin position="28"/>
        <end position="398"/>
    </location>
</feature>
<feature type="signal peptide" evidence="2">
    <location>
        <begin position="1"/>
        <end position="27"/>
    </location>
</feature>
<reference evidence="3 4" key="1">
    <citation type="journal article" date="2012" name="Nat. Genet.">
        <title>Plasmodium cynomolgi genome sequences provide insight into Plasmodium vivax and the monkey malaria clade.</title>
        <authorList>
            <person name="Tachibana S."/>
            <person name="Sullivan S.A."/>
            <person name="Kawai S."/>
            <person name="Nakamura S."/>
            <person name="Kim H.R."/>
            <person name="Goto N."/>
            <person name="Arisue N."/>
            <person name="Palacpac N.M.Q."/>
            <person name="Honma H."/>
            <person name="Yagi M."/>
            <person name="Tougan T."/>
            <person name="Katakai Y."/>
            <person name="Kaneko O."/>
            <person name="Mita T."/>
            <person name="Kita K."/>
            <person name="Yasutomi Y."/>
            <person name="Sutton P.L."/>
            <person name="Shakhbatyan R."/>
            <person name="Horii T."/>
            <person name="Yasunaga T."/>
            <person name="Barnwell J.W."/>
            <person name="Escalante A.A."/>
            <person name="Carlton J.M."/>
            <person name="Tanabe K."/>
        </authorList>
    </citation>
    <scope>NUCLEOTIDE SEQUENCE [LARGE SCALE GENOMIC DNA]</scope>
    <source>
        <strain evidence="3 4">B</strain>
    </source>
</reference>
<dbReference type="KEGG" id="pcy:PCYB_104220"/>
<sequence>MHRKERTKSLIFLPYLYLVNMLNNTCGKPGGTNGHVYQKDAYNGRTNRLLKGKLAVEEEPKEKYKLLRKKLLEIVNENDEDFEKRFNTMLEKGGILQNISSLQQLNEKSKKSLLYDGSSQYRKSKGSLEYDTNDEDKLTSSKYYSNSEKPVNLQKFFSYFKKLNLFKIFDFFEKLKEEDIPKYYYNSYYSTTTGIANSINTKEVEQEAEKEFSDTSCFDFGHDFESIATFKDFFKHNGLKLYHSLKSVNPSEKEREPLKKELSSLKKCYDLLLKPVFTWTMNYMKKFDKLYEKSLIKVLTSEIMMDEISVKLLLKKLKNYLIVIYPVLSYSIYTILVYFFNFDHFSVASTAAMVLCALIYVSYKYIKCTNNTRYKELYEHNSTQAAESSPDVKKDDAL</sequence>
<evidence type="ECO:0000313" key="3">
    <source>
        <dbReference type="EMBL" id="GAB67072.1"/>
    </source>
</evidence>
<keyword evidence="4" id="KW-1185">Reference proteome</keyword>
<organism evidence="3 4">
    <name type="scientific">Plasmodium cynomolgi (strain B)</name>
    <dbReference type="NCBI Taxonomy" id="1120755"/>
    <lineage>
        <taxon>Eukaryota</taxon>
        <taxon>Sar</taxon>
        <taxon>Alveolata</taxon>
        <taxon>Apicomplexa</taxon>
        <taxon>Aconoidasida</taxon>
        <taxon>Haemosporida</taxon>
        <taxon>Plasmodiidae</taxon>
        <taxon>Plasmodium</taxon>
        <taxon>Plasmodium (Plasmodium)</taxon>
    </lineage>
</organism>
<dbReference type="OrthoDB" id="382991at2759"/>
<dbReference type="OMA" id="YLIVIYP"/>
<keyword evidence="1" id="KW-0472">Membrane</keyword>
<protein>
    <recommendedName>
        <fullName evidence="5">Pv-fam-d protein</fullName>
    </recommendedName>
</protein>
<proteinExistence type="predicted"/>
<feature type="transmembrane region" description="Helical" evidence="1">
    <location>
        <begin position="320"/>
        <end position="340"/>
    </location>
</feature>
<name>K6VCZ3_PLACD</name>
<dbReference type="GeneID" id="14693432"/>
<keyword evidence="2" id="KW-0732">Signal</keyword>
<evidence type="ECO:0000256" key="2">
    <source>
        <dbReference type="SAM" id="SignalP"/>
    </source>
</evidence>
<gene>
    <name evidence="3" type="ORF">PCYB_104220</name>
</gene>
<dbReference type="RefSeq" id="XP_004223019.1">
    <property type="nucleotide sequence ID" value="XM_004222971.1"/>
</dbReference>